<dbReference type="KEGG" id="scl:sce1892"/>
<dbReference type="EMBL" id="AM746676">
    <property type="protein sequence ID" value="CAN92050.1"/>
    <property type="molecule type" value="Genomic_DNA"/>
</dbReference>
<gene>
    <name evidence="2" type="ordered locus">sce1892</name>
</gene>
<dbReference type="HOGENOM" id="CLU_1325630_0_0_7"/>
<accession>A9FPE4</accession>
<evidence type="ECO:0000256" key="1">
    <source>
        <dbReference type="SAM" id="MobiDB-lite"/>
    </source>
</evidence>
<name>A9FPE4_SORC5</name>
<proteinExistence type="predicted"/>
<dbReference type="AlphaFoldDB" id="A9FPE4"/>
<evidence type="ECO:0008006" key="4">
    <source>
        <dbReference type="Google" id="ProtNLM"/>
    </source>
</evidence>
<feature type="compositionally biased region" description="Basic and acidic residues" evidence="1">
    <location>
        <begin position="20"/>
        <end position="33"/>
    </location>
</feature>
<dbReference type="Proteomes" id="UP000002139">
    <property type="component" value="Chromosome"/>
</dbReference>
<feature type="region of interest" description="Disordered" evidence="1">
    <location>
        <begin position="1"/>
        <end position="33"/>
    </location>
</feature>
<evidence type="ECO:0000313" key="2">
    <source>
        <dbReference type="EMBL" id="CAN92050.1"/>
    </source>
</evidence>
<organism evidence="2 3">
    <name type="scientific">Sorangium cellulosum (strain So ce56)</name>
    <name type="common">Polyangium cellulosum (strain So ce56)</name>
    <dbReference type="NCBI Taxonomy" id="448385"/>
    <lineage>
        <taxon>Bacteria</taxon>
        <taxon>Pseudomonadati</taxon>
        <taxon>Myxococcota</taxon>
        <taxon>Polyangia</taxon>
        <taxon>Polyangiales</taxon>
        <taxon>Polyangiaceae</taxon>
        <taxon>Sorangium</taxon>
    </lineage>
</organism>
<reference evidence="2 3" key="1">
    <citation type="journal article" date="2007" name="Nat. Biotechnol.">
        <title>Complete genome sequence of the myxobacterium Sorangium cellulosum.</title>
        <authorList>
            <person name="Schneiker S."/>
            <person name="Perlova O."/>
            <person name="Kaiser O."/>
            <person name="Gerth K."/>
            <person name="Alici A."/>
            <person name="Altmeyer M.O."/>
            <person name="Bartels D."/>
            <person name="Bekel T."/>
            <person name="Beyer S."/>
            <person name="Bode E."/>
            <person name="Bode H.B."/>
            <person name="Bolten C.J."/>
            <person name="Choudhuri J.V."/>
            <person name="Doss S."/>
            <person name="Elnakady Y.A."/>
            <person name="Frank B."/>
            <person name="Gaigalat L."/>
            <person name="Goesmann A."/>
            <person name="Groeger C."/>
            <person name="Gross F."/>
            <person name="Jelsbak L."/>
            <person name="Jelsbak L."/>
            <person name="Kalinowski J."/>
            <person name="Kegler C."/>
            <person name="Knauber T."/>
            <person name="Konietzny S."/>
            <person name="Kopp M."/>
            <person name="Krause L."/>
            <person name="Krug D."/>
            <person name="Linke B."/>
            <person name="Mahmud T."/>
            <person name="Martinez-Arias R."/>
            <person name="McHardy A.C."/>
            <person name="Merai M."/>
            <person name="Meyer F."/>
            <person name="Mormann S."/>
            <person name="Munoz-Dorado J."/>
            <person name="Perez J."/>
            <person name="Pradella S."/>
            <person name="Rachid S."/>
            <person name="Raddatz G."/>
            <person name="Rosenau F."/>
            <person name="Rueckert C."/>
            <person name="Sasse F."/>
            <person name="Scharfe M."/>
            <person name="Schuster S.C."/>
            <person name="Suen G."/>
            <person name="Treuner-Lange A."/>
            <person name="Velicer G.J."/>
            <person name="Vorholter F.-J."/>
            <person name="Weissman K.J."/>
            <person name="Welch R.D."/>
            <person name="Wenzel S.C."/>
            <person name="Whitworth D.E."/>
            <person name="Wilhelm S."/>
            <person name="Wittmann C."/>
            <person name="Bloecker H."/>
            <person name="Puehler A."/>
            <person name="Mueller R."/>
        </authorList>
    </citation>
    <scope>NUCLEOTIDE SEQUENCE [LARGE SCALE GENOMIC DNA]</scope>
    <source>
        <strain evidence="3">So ce56</strain>
    </source>
</reference>
<sequence>MEPPVRPRAAERPLAPVRPVPERSARSDAAKDGRQPVLVFPAAGVLASAVAEEVSSSAVPPDSESSFELTLDAKGRLVSVRFLEANTGNGDDFRRVAQAVLKRFSARALAMNGDFAAGSRVTVHVTSRVVMPDGTSHGIPTPTKRPGDGRSIIREDSLDDRFRSPHLAPSPGVKLPKLTFLFDLANIGAQRRRVVSTRVEAVPAALP</sequence>
<keyword evidence="3" id="KW-1185">Reference proteome</keyword>
<evidence type="ECO:0000313" key="3">
    <source>
        <dbReference type="Proteomes" id="UP000002139"/>
    </source>
</evidence>
<protein>
    <recommendedName>
        <fullName evidence="4">TonB C-terminal domain-containing protein</fullName>
    </recommendedName>
</protein>